<name>A0AAN6XWE3_9PEZI</name>
<proteinExistence type="predicted"/>
<reference evidence="2" key="1">
    <citation type="journal article" date="2023" name="Mol. Phylogenet. Evol.">
        <title>Genome-scale phylogeny and comparative genomics of the fungal order Sordariales.</title>
        <authorList>
            <person name="Hensen N."/>
            <person name="Bonometti L."/>
            <person name="Westerberg I."/>
            <person name="Brannstrom I.O."/>
            <person name="Guillou S."/>
            <person name="Cros-Aarteil S."/>
            <person name="Calhoun S."/>
            <person name="Haridas S."/>
            <person name="Kuo A."/>
            <person name="Mondo S."/>
            <person name="Pangilinan J."/>
            <person name="Riley R."/>
            <person name="LaButti K."/>
            <person name="Andreopoulos B."/>
            <person name="Lipzen A."/>
            <person name="Chen C."/>
            <person name="Yan M."/>
            <person name="Daum C."/>
            <person name="Ng V."/>
            <person name="Clum A."/>
            <person name="Steindorff A."/>
            <person name="Ohm R.A."/>
            <person name="Martin F."/>
            <person name="Silar P."/>
            <person name="Natvig D.O."/>
            <person name="Lalanne C."/>
            <person name="Gautier V."/>
            <person name="Ament-Velasquez S.L."/>
            <person name="Kruys A."/>
            <person name="Hutchinson M.I."/>
            <person name="Powell A.J."/>
            <person name="Barry K."/>
            <person name="Miller A.N."/>
            <person name="Grigoriev I.V."/>
            <person name="Debuchy R."/>
            <person name="Gladieux P."/>
            <person name="Hiltunen Thoren M."/>
            <person name="Johannesson H."/>
        </authorList>
    </citation>
    <scope>NUCLEOTIDE SEQUENCE</scope>
    <source>
        <strain evidence="2">PSN293</strain>
    </source>
</reference>
<comment type="caution">
    <text evidence="2">The sequence shown here is derived from an EMBL/GenBank/DDBJ whole genome shotgun (WGS) entry which is preliminary data.</text>
</comment>
<dbReference type="Proteomes" id="UP001301769">
    <property type="component" value="Unassembled WGS sequence"/>
</dbReference>
<keyword evidence="3" id="KW-1185">Reference proteome</keyword>
<protein>
    <recommendedName>
        <fullName evidence="4">Secreted protein</fullName>
    </recommendedName>
</protein>
<accession>A0AAN6XWE3</accession>
<evidence type="ECO:0000313" key="3">
    <source>
        <dbReference type="Proteomes" id="UP001301769"/>
    </source>
</evidence>
<keyword evidence="1" id="KW-0732">Signal</keyword>
<feature type="chain" id="PRO_5042922696" description="Secreted protein" evidence="1">
    <location>
        <begin position="17"/>
        <end position="210"/>
    </location>
</feature>
<organism evidence="2 3">
    <name type="scientific">Rhypophila decipiens</name>
    <dbReference type="NCBI Taxonomy" id="261697"/>
    <lineage>
        <taxon>Eukaryota</taxon>
        <taxon>Fungi</taxon>
        <taxon>Dikarya</taxon>
        <taxon>Ascomycota</taxon>
        <taxon>Pezizomycotina</taxon>
        <taxon>Sordariomycetes</taxon>
        <taxon>Sordariomycetidae</taxon>
        <taxon>Sordariales</taxon>
        <taxon>Naviculisporaceae</taxon>
        <taxon>Rhypophila</taxon>
    </lineage>
</organism>
<gene>
    <name evidence="2" type="ORF">QBC37DRAFT_434236</name>
</gene>
<evidence type="ECO:0000313" key="2">
    <source>
        <dbReference type="EMBL" id="KAK4206926.1"/>
    </source>
</evidence>
<dbReference type="Pfam" id="PF14273">
    <property type="entry name" value="DUF4360"/>
    <property type="match status" value="1"/>
</dbReference>
<evidence type="ECO:0008006" key="4">
    <source>
        <dbReference type="Google" id="ProtNLM"/>
    </source>
</evidence>
<dbReference type="InterPro" id="IPR025649">
    <property type="entry name" value="DUF4360"/>
</dbReference>
<reference evidence="2" key="2">
    <citation type="submission" date="2023-05" db="EMBL/GenBank/DDBJ databases">
        <authorList>
            <consortium name="Lawrence Berkeley National Laboratory"/>
            <person name="Steindorff A."/>
            <person name="Hensen N."/>
            <person name="Bonometti L."/>
            <person name="Westerberg I."/>
            <person name="Brannstrom I.O."/>
            <person name="Guillou S."/>
            <person name="Cros-Aarteil S."/>
            <person name="Calhoun S."/>
            <person name="Haridas S."/>
            <person name="Kuo A."/>
            <person name="Mondo S."/>
            <person name="Pangilinan J."/>
            <person name="Riley R."/>
            <person name="Labutti K."/>
            <person name="Andreopoulos B."/>
            <person name="Lipzen A."/>
            <person name="Chen C."/>
            <person name="Yanf M."/>
            <person name="Daum C."/>
            <person name="Ng V."/>
            <person name="Clum A."/>
            <person name="Ohm R."/>
            <person name="Martin F."/>
            <person name="Silar P."/>
            <person name="Natvig D."/>
            <person name="Lalanne C."/>
            <person name="Gautier V."/>
            <person name="Ament-Velasquez S.L."/>
            <person name="Kruys A."/>
            <person name="Hutchinson M.I."/>
            <person name="Powell A.J."/>
            <person name="Barry K."/>
            <person name="Miller A.N."/>
            <person name="Grigoriev I.V."/>
            <person name="Debuchy R."/>
            <person name="Gladieux P."/>
            <person name="Thoren M.H."/>
            <person name="Johannesson H."/>
        </authorList>
    </citation>
    <scope>NUCLEOTIDE SEQUENCE</scope>
    <source>
        <strain evidence="2">PSN293</strain>
    </source>
</reference>
<evidence type="ECO:0000256" key="1">
    <source>
        <dbReference type="SAM" id="SignalP"/>
    </source>
</evidence>
<dbReference type="PANTHER" id="PTHR38847">
    <property type="match status" value="1"/>
</dbReference>
<dbReference type="AlphaFoldDB" id="A0AAN6XWE3"/>
<feature type="signal peptide" evidence="1">
    <location>
        <begin position="1"/>
        <end position="16"/>
    </location>
</feature>
<dbReference type="EMBL" id="MU858336">
    <property type="protein sequence ID" value="KAK4206926.1"/>
    <property type="molecule type" value="Genomic_DNA"/>
</dbReference>
<sequence>MHMLQLLPVVAGLAVALPTEAPIQARQTAVPTGVTVASVNYVGAGCPAANLTSFSVPNAGTIAIPRSIWKAESGVDNTRVAENRVGCTTTISVNHPAGWQFALVKADYYGRVKVPLGVEAISRTVYSFSGDSASKASQYYFDGPFDGIYYRNDRYIDSARTWSKCGSGAALIVNSEVRVAPIGNAVANKPASMEIYNFLGNQIGLQWKKC</sequence>
<dbReference type="PANTHER" id="PTHR38847:SF1">
    <property type="entry name" value="PSEUDOURIDINE SYNTHASE RSUA_RLUA-LIKE DOMAIN-CONTAINING PROTEIN"/>
    <property type="match status" value="1"/>
</dbReference>